<comment type="caution">
    <text evidence="1">The sequence shown here is derived from an EMBL/GenBank/DDBJ whole genome shotgun (WGS) entry which is preliminary data.</text>
</comment>
<dbReference type="EMBL" id="JAZDDG010000001">
    <property type="protein sequence ID" value="MEE1974936.1"/>
    <property type="molecule type" value="Genomic_DNA"/>
</dbReference>
<dbReference type="Proteomes" id="UP001356308">
    <property type="component" value="Unassembled WGS sequence"/>
</dbReference>
<evidence type="ECO:0000313" key="2">
    <source>
        <dbReference type="Proteomes" id="UP001356308"/>
    </source>
</evidence>
<dbReference type="RefSeq" id="WP_272649763.1">
    <property type="nucleotide sequence ID" value="NZ_JAZDDG010000001.1"/>
</dbReference>
<organism evidence="1 2">
    <name type="scientific">Maribacter cobaltidurans</name>
    <dbReference type="NCBI Taxonomy" id="1178778"/>
    <lineage>
        <taxon>Bacteria</taxon>
        <taxon>Pseudomonadati</taxon>
        <taxon>Bacteroidota</taxon>
        <taxon>Flavobacteriia</taxon>
        <taxon>Flavobacteriales</taxon>
        <taxon>Flavobacteriaceae</taxon>
        <taxon>Maribacter</taxon>
    </lineage>
</organism>
<protein>
    <submittedName>
        <fullName evidence="1">Uncharacterized protein</fullName>
    </submittedName>
</protein>
<name>A0ABU7IQ45_9FLAO</name>
<gene>
    <name evidence="1" type="ORF">V1I91_02570</name>
</gene>
<proteinExistence type="predicted"/>
<sequence>MKQRLLKYIVPVVLTLLCGLTFVHSNLEIDESSVSNSNAVLSSLDNQEHHAQLDSFSISSNRKVALEIAETEEQEEEIRHSFLDQSKQFGNSLGRYLHDQFLEYFLNPTKVSHANLKNLATVLPYSRYICYQVFRL</sequence>
<evidence type="ECO:0000313" key="1">
    <source>
        <dbReference type="EMBL" id="MEE1974936.1"/>
    </source>
</evidence>
<accession>A0ABU7IQ45</accession>
<reference evidence="1 2" key="1">
    <citation type="submission" date="2024-01" db="EMBL/GenBank/DDBJ databases">
        <title>Maribacter spp. originated from different algae showed divergent polysaccharides utilization ability.</title>
        <authorList>
            <person name="Wang H."/>
            <person name="Wu Y."/>
        </authorList>
    </citation>
    <scope>NUCLEOTIDE SEQUENCE [LARGE SCALE GENOMIC DNA]</scope>
    <source>
        <strain evidence="1 2">PR1</strain>
    </source>
</reference>
<keyword evidence="2" id="KW-1185">Reference proteome</keyword>